<dbReference type="AlphaFoldDB" id="A0A9N9LVF8"/>
<dbReference type="GO" id="GO:0008237">
    <property type="term" value="F:metallopeptidase activity"/>
    <property type="evidence" value="ECO:0007669"/>
    <property type="project" value="InterPro"/>
</dbReference>
<organism evidence="2 3">
    <name type="scientific">Hymenoscyphus albidus</name>
    <dbReference type="NCBI Taxonomy" id="595503"/>
    <lineage>
        <taxon>Eukaryota</taxon>
        <taxon>Fungi</taxon>
        <taxon>Dikarya</taxon>
        <taxon>Ascomycota</taxon>
        <taxon>Pezizomycotina</taxon>
        <taxon>Leotiomycetes</taxon>
        <taxon>Helotiales</taxon>
        <taxon>Helotiaceae</taxon>
        <taxon>Hymenoscyphus</taxon>
    </lineage>
</organism>
<evidence type="ECO:0000256" key="1">
    <source>
        <dbReference type="SAM" id="SignalP"/>
    </source>
</evidence>
<comment type="caution">
    <text evidence="2">The sequence shown here is derived from an EMBL/GenBank/DDBJ whole genome shotgun (WGS) entry which is preliminary data.</text>
</comment>
<protein>
    <submittedName>
        <fullName evidence="2">Uncharacterized protein</fullName>
    </submittedName>
</protein>
<feature type="signal peptide" evidence="1">
    <location>
        <begin position="1"/>
        <end position="16"/>
    </location>
</feature>
<gene>
    <name evidence="2" type="ORF">HYALB_00000298</name>
</gene>
<reference evidence="2" key="1">
    <citation type="submission" date="2021-07" db="EMBL/GenBank/DDBJ databases">
        <authorList>
            <person name="Durling M."/>
        </authorList>
    </citation>
    <scope>NUCLEOTIDE SEQUENCE</scope>
</reference>
<sequence length="277" mass="30049">MAIMTTFLLLLGSVLSLSSVVNGGNHLWERPFIATNNDTHHHSIHKRQLVIVPGDGVGIWLSRTIKYCFANTQSADMMGAFIVSAMTVWYLSDRIDVGMKDVTANVAHEIGHAWGAPKYVILGPSLHPSSHDGPRQLSFSVLPPKSQRLRQHSKAKANGFSAAEFLPLPGGTGRSTVGIQQGSLYQNVDWQSIMLYPSFAGGKDDGQGGKLPVLRMIDDKGHLTNIGENLTPSQADTQAIIQLYNVHESTTPGPSGIESPGHPMFSKFKGILKKKNC</sequence>
<evidence type="ECO:0000313" key="3">
    <source>
        <dbReference type="Proteomes" id="UP000701801"/>
    </source>
</evidence>
<keyword evidence="1" id="KW-0732">Signal</keyword>
<feature type="chain" id="PRO_5040499570" evidence="1">
    <location>
        <begin position="17"/>
        <end position="277"/>
    </location>
</feature>
<accession>A0A9N9LVF8</accession>
<dbReference type="Proteomes" id="UP000701801">
    <property type="component" value="Unassembled WGS sequence"/>
</dbReference>
<dbReference type="OrthoDB" id="291007at2759"/>
<keyword evidence="3" id="KW-1185">Reference proteome</keyword>
<dbReference type="InterPro" id="IPR024079">
    <property type="entry name" value="MetalloPept_cat_dom_sf"/>
</dbReference>
<dbReference type="EMBL" id="CAJVRM010000296">
    <property type="protein sequence ID" value="CAG8979164.1"/>
    <property type="molecule type" value="Genomic_DNA"/>
</dbReference>
<evidence type="ECO:0000313" key="2">
    <source>
        <dbReference type="EMBL" id="CAG8979164.1"/>
    </source>
</evidence>
<dbReference type="SUPFAM" id="SSF55486">
    <property type="entry name" value="Metalloproteases ('zincins'), catalytic domain"/>
    <property type="match status" value="1"/>
</dbReference>
<name>A0A9N9LVF8_9HELO</name>
<dbReference type="Gene3D" id="3.40.390.10">
    <property type="entry name" value="Collagenase (Catalytic Domain)"/>
    <property type="match status" value="1"/>
</dbReference>
<proteinExistence type="predicted"/>